<dbReference type="InterPro" id="IPR001387">
    <property type="entry name" value="Cro/C1-type_HTH"/>
</dbReference>
<dbReference type="KEGG" id="eaz:JHT90_06635"/>
<dbReference type="SMART" id="SM00530">
    <property type="entry name" value="HTH_XRE"/>
    <property type="match status" value="1"/>
</dbReference>
<dbReference type="AlphaFoldDB" id="A0A974RY49"/>
<protein>
    <submittedName>
        <fullName evidence="2">Helix-turn-helix transcriptional regulator</fullName>
    </submittedName>
</protein>
<organism evidence="2 3">
    <name type="scientific">Entomomonas asaccharolytica</name>
    <dbReference type="NCBI Taxonomy" id="2785331"/>
    <lineage>
        <taxon>Bacteria</taxon>
        <taxon>Pseudomonadati</taxon>
        <taxon>Pseudomonadota</taxon>
        <taxon>Gammaproteobacteria</taxon>
        <taxon>Pseudomonadales</taxon>
        <taxon>Pseudomonadaceae</taxon>
        <taxon>Entomomonas</taxon>
    </lineage>
</organism>
<dbReference type="EMBL" id="CP067393">
    <property type="protein sequence ID" value="QQP86915.1"/>
    <property type="molecule type" value="Genomic_DNA"/>
</dbReference>
<keyword evidence="3" id="KW-1185">Reference proteome</keyword>
<dbReference type="Gene3D" id="1.10.260.40">
    <property type="entry name" value="lambda repressor-like DNA-binding domains"/>
    <property type="match status" value="1"/>
</dbReference>
<dbReference type="RefSeq" id="WP_201095407.1">
    <property type="nucleotide sequence ID" value="NZ_CP067393.1"/>
</dbReference>
<dbReference type="CDD" id="cd00093">
    <property type="entry name" value="HTH_XRE"/>
    <property type="match status" value="1"/>
</dbReference>
<name>A0A974RY49_9GAMM</name>
<dbReference type="PROSITE" id="PS50943">
    <property type="entry name" value="HTH_CROC1"/>
    <property type="match status" value="1"/>
</dbReference>
<accession>A0A974RY49</accession>
<dbReference type="GO" id="GO:0003677">
    <property type="term" value="F:DNA binding"/>
    <property type="evidence" value="ECO:0007669"/>
    <property type="project" value="InterPro"/>
</dbReference>
<proteinExistence type="predicted"/>
<evidence type="ECO:0000313" key="2">
    <source>
        <dbReference type="EMBL" id="QQP86915.1"/>
    </source>
</evidence>
<gene>
    <name evidence="2" type="ORF">JHT90_06635</name>
</gene>
<evidence type="ECO:0000313" key="3">
    <source>
        <dbReference type="Proteomes" id="UP000595278"/>
    </source>
</evidence>
<dbReference type="Pfam" id="PF01381">
    <property type="entry name" value="HTH_3"/>
    <property type="match status" value="1"/>
</dbReference>
<dbReference type="Proteomes" id="UP000595278">
    <property type="component" value="Chromosome"/>
</dbReference>
<feature type="domain" description="HTH cro/C1-type" evidence="1">
    <location>
        <begin position="4"/>
        <end position="57"/>
    </location>
</feature>
<dbReference type="InterPro" id="IPR010982">
    <property type="entry name" value="Lambda_DNA-bd_dom_sf"/>
</dbReference>
<sequence>MSPLTKYRKKLNISQREFGDKAGFSQSAINHYETGRRTPCISDARKIVEALNQLGAVCTFDDVFPPKDKAA</sequence>
<evidence type="ECO:0000259" key="1">
    <source>
        <dbReference type="PROSITE" id="PS50943"/>
    </source>
</evidence>
<dbReference type="SUPFAM" id="SSF47413">
    <property type="entry name" value="lambda repressor-like DNA-binding domains"/>
    <property type="match status" value="1"/>
</dbReference>
<reference evidence="2 3" key="1">
    <citation type="submission" date="2021-01" db="EMBL/GenBank/DDBJ databases">
        <title>Entomomonas sp. F2A isolated from a house cricket (Acheta domesticus).</title>
        <authorList>
            <person name="Spergser J."/>
            <person name="Busse H.-J."/>
        </authorList>
    </citation>
    <scope>NUCLEOTIDE SEQUENCE [LARGE SCALE GENOMIC DNA]</scope>
    <source>
        <strain evidence="2 3">F2A</strain>
    </source>
</reference>